<dbReference type="AlphaFoldDB" id="A0A7C9JBL2"/>
<comment type="caution">
    <text evidence="2">The sequence shown here is derived from an EMBL/GenBank/DDBJ whole genome shotgun (WGS) entry which is preliminary data.</text>
</comment>
<dbReference type="Proteomes" id="UP000479526">
    <property type="component" value="Unassembled WGS sequence"/>
</dbReference>
<dbReference type="EMBL" id="WXEW01000009">
    <property type="protein sequence ID" value="NAS25928.1"/>
    <property type="molecule type" value="Genomic_DNA"/>
</dbReference>
<name>A0A7C9JBL2_9ACTN</name>
<accession>A0A7C9JBL2</accession>
<feature type="region of interest" description="Disordered" evidence="1">
    <location>
        <begin position="29"/>
        <end position="60"/>
    </location>
</feature>
<gene>
    <name evidence="2" type="ORF">GT755_30150</name>
</gene>
<dbReference type="RefSeq" id="WP_161482949.1">
    <property type="nucleotide sequence ID" value="NZ_WXEW01000009.1"/>
</dbReference>
<keyword evidence="3" id="KW-1185">Reference proteome</keyword>
<protein>
    <submittedName>
        <fullName evidence="2">Uncharacterized protein</fullName>
    </submittedName>
</protein>
<reference evidence="2 3" key="1">
    <citation type="submission" date="2020-01" db="EMBL/GenBank/DDBJ databases">
        <title>Herbidospora sp. NEAU-GS84 nov., a novel actinomycete isolated from soil.</title>
        <authorList>
            <person name="Han L."/>
        </authorList>
    </citation>
    <scope>NUCLEOTIDE SEQUENCE [LARGE SCALE GENOMIC DNA]</scope>
    <source>
        <strain evidence="2 3">NEAU-GS84</strain>
    </source>
</reference>
<evidence type="ECO:0000313" key="3">
    <source>
        <dbReference type="Proteomes" id="UP000479526"/>
    </source>
</evidence>
<evidence type="ECO:0000313" key="2">
    <source>
        <dbReference type="EMBL" id="NAS25928.1"/>
    </source>
</evidence>
<evidence type="ECO:0000256" key="1">
    <source>
        <dbReference type="SAM" id="MobiDB-lite"/>
    </source>
</evidence>
<organism evidence="2 3">
    <name type="scientific">Herbidospora solisilvae</name>
    <dbReference type="NCBI Taxonomy" id="2696284"/>
    <lineage>
        <taxon>Bacteria</taxon>
        <taxon>Bacillati</taxon>
        <taxon>Actinomycetota</taxon>
        <taxon>Actinomycetes</taxon>
        <taxon>Streptosporangiales</taxon>
        <taxon>Streptosporangiaceae</taxon>
        <taxon>Herbidospora</taxon>
    </lineage>
</organism>
<proteinExistence type="predicted"/>
<sequence length="60" mass="6047">MAVGDAPVKGTPGGVVMVLRLAQGGGLCTNAADDDIGPEGVTSPPRYGEQHPSIRQHAPP</sequence>